<dbReference type="InterPro" id="IPR002110">
    <property type="entry name" value="Ankyrin_rpt"/>
</dbReference>
<evidence type="ECO:0000313" key="3">
    <source>
        <dbReference type="EMBL" id="EAX94900.1"/>
    </source>
</evidence>
<evidence type="ECO:0000256" key="1">
    <source>
        <dbReference type="PROSITE-ProRule" id="PRU00023"/>
    </source>
</evidence>
<sequence length="366" mass="43183">MSNQDSHAKEYIKLLSICKYYIDSYHALYNLKTEKEEELNLIYNKIKTEFIDSKKSLPTNIIKDILEIIPYNNRYANSYLYLAKLISDEYQVKEVNNVIPISSFLFFKKYGIKLNKSVDFEKIQFENPDIHTENTIYRAIMYDDLKRFIAFTEKEGFNENRILKCSLYPHPGYTLLEFCCYHGAVDCFKFLRTKFKSEITQWCLILSFLGRNQEIMSECLKYQKPDYECMEFAIISHNIDFVAFLMNEFELRISIYDCGKYNNLAAFLVFFDQTNDINKCFAYSSMFNIPSLCEFFLSCGLSINTCFYDGRTALHCAAYNNSKETAEYLISHGANINQKDQYKKPLFILQQKDIIKKLPNILFHMV</sequence>
<protein>
    <recommendedName>
        <fullName evidence="2">DUF3447 domain-containing protein</fullName>
    </recommendedName>
</protein>
<dbReference type="SMART" id="SM00248">
    <property type="entry name" value="ANK"/>
    <property type="match status" value="2"/>
</dbReference>
<dbReference type="PROSITE" id="PS50297">
    <property type="entry name" value="ANK_REP_REGION"/>
    <property type="match status" value="1"/>
</dbReference>
<name>A2FJL3_TRIV3</name>
<dbReference type="Pfam" id="PF12796">
    <property type="entry name" value="Ank_2"/>
    <property type="match status" value="1"/>
</dbReference>
<dbReference type="AlphaFoldDB" id="A2FJL3"/>
<dbReference type="Proteomes" id="UP000001542">
    <property type="component" value="Unassembled WGS sequence"/>
</dbReference>
<dbReference type="PROSITE" id="PS50088">
    <property type="entry name" value="ANK_REPEAT"/>
    <property type="match status" value="1"/>
</dbReference>
<dbReference type="KEGG" id="tva:4752643"/>
<dbReference type="PANTHER" id="PTHR24182">
    <property type="entry name" value="ANKYRIN REPEAT AND SOCS BOX CONTAINING 4"/>
    <property type="match status" value="1"/>
</dbReference>
<dbReference type="Pfam" id="PF11929">
    <property type="entry name" value="DUF3447"/>
    <property type="match status" value="1"/>
</dbReference>
<gene>
    <name evidence="3" type="ORF">TVAG_382850</name>
</gene>
<organism evidence="3 4">
    <name type="scientific">Trichomonas vaginalis (strain ATCC PRA-98 / G3)</name>
    <dbReference type="NCBI Taxonomy" id="412133"/>
    <lineage>
        <taxon>Eukaryota</taxon>
        <taxon>Metamonada</taxon>
        <taxon>Parabasalia</taxon>
        <taxon>Trichomonadida</taxon>
        <taxon>Trichomonadidae</taxon>
        <taxon>Trichomonas</taxon>
    </lineage>
</organism>
<dbReference type="Gene3D" id="1.25.40.20">
    <property type="entry name" value="Ankyrin repeat-containing domain"/>
    <property type="match status" value="1"/>
</dbReference>
<proteinExistence type="predicted"/>
<dbReference type="RefSeq" id="XP_001307830.1">
    <property type="nucleotide sequence ID" value="XM_001307829.1"/>
</dbReference>
<dbReference type="VEuPathDB" id="TrichDB:TVAG_202730"/>
<evidence type="ECO:0000259" key="2">
    <source>
        <dbReference type="Pfam" id="PF11929"/>
    </source>
</evidence>
<reference evidence="3" key="2">
    <citation type="journal article" date="2007" name="Science">
        <title>Draft genome sequence of the sexually transmitted pathogen Trichomonas vaginalis.</title>
        <authorList>
            <person name="Carlton J.M."/>
            <person name="Hirt R.P."/>
            <person name="Silva J.C."/>
            <person name="Delcher A.L."/>
            <person name="Schatz M."/>
            <person name="Zhao Q."/>
            <person name="Wortman J.R."/>
            <person name="Bidwell S.L."/>
            <person name="Alsmark U.C.M."/>
            <person name="Besteiro S."/>
            <person name="Sicheritz-Ponten T."/>
            <person name="Noel C.J."/>
            <person name="Dacks J.B."/>
            <person name="Foster P.G."/>
            <person name="Simillion C."/>
            <person name="Van de Peer Y."/>
            <person name="Miranda-Saavedra D."/>
            <person name="Barton G.J."/>
            <person name="Westrop G.D."/>
            <person name="Mueller S."/>
            <person name="Dessi D."/>
            <person name="Fiori P.L."/>
            <person name="Ren Q."/>
            <person name="Paulsen I."/>
            <person name="Zhang H."/>
            <person name="Bastida-Corcuera F.D."/>
            <person name="Simoes-Barbosa A."/>
            <person name="Brown M.T."/>
            <person name="Hayes R.D."/>
            <person name="Mukherjee M."/>
            <person name="Okumura C.Y."/>
            <person name="Schneider R."/>
            <person name="Smith A.J."/>
            <person name="Vanacova S."/>
            <person name="Villalvazo M."/>
            <person name="Haas B.J."/>
            <person name="Pertea M."/>
            <person name="Feldblyum T.V."/>
            <person name="Utterback T.R."/>
            <person name="Shu C.L."/>
            <person name="Osoegawa K."/>
            <person name="de Jong P.J."/>
            <person name="Hrdy I."/>
            <person name="Horvathova L."/>
            <person name="Zubacova Z."/>
            <person name="Dolezal P."/>
            <person name="Malik S.B."/>
            <person name="Logsdon J.M. Jr."/>
            <person name="Henze K."/>
            <person name="Gupta A."/>
            <person name="Wang C.C."/>
            <person name="Dunne R.L."/>
            <person name="Upcroft J.A."/>
            <person name="Upcroft P."/>
            <person name="White O."/>
            <person name="Salzberg S.L."/>
            <person name="Tang P."/>
            <person name="Chiu C.-H."/>
            <person name="Lee Y.-S."/>
            <person name="Embley T.M."/>
            <person name="Coombs G.H."/>
            <person name="Mottram J.C."/>
            <person name="Tachezy J."/>
            <person name="Fraser-Liggett C.M."/>
            <person name="Johnson P.J."/>
        </authorList>
    </citation>
    <scope>NUCLEOTIDE SEQUENCE [LARGE SCALE GENOMIC DNA]</scope>
    <source>
        <strain evidence="3">G3</strain>
    </source>
</reference>
<evidence type="ECO:0000313" key="4">
    <source>
        <dbReference type="Proteomes" id="UP000001542"/>
    </source>
</evidence>
<feature type="repeat" description="ANK" evidence="1">
    <location>
        <begin position="309"/>
        <end position="341"/>
    </location>
</feature>
<dbReference type="PANTHER" id="PTHR24182:SF13">
    <property type="entry name" value="LD18443P"/>
    <property type="match status" value="1"/>
</dbReference>
<keyword evidence="1" id="KW-0040">ANK repeat</keyword>
<keyword evidence="4" id="KW-1185">Reference proteome</keyword>
<accession>A2FJL3</accession>
<dbReference type="SUPFAM" id="SSF48403">
    <property type="entry name" value="Ankyrin repeat"/>
    <property type="match status" value="1"/>
</dbReference>
<dbReference type="EMBL" id="DS113832">
    <property type="protein sequence ID" value="EAX94900.1"/>
    <property type="molecule type" value="Genomic_DNA"/>
</dbReference>
<feature type="domain" description="DUF3447" evidence="2">
    <location>
        <begin position="195"/>
        <end position="270"/>
    </location>
</feature>
<dbReference type="VEuPathDB" id="TrichDB:TVAGG3_1088280"/>
<dbReference type="eggNOG" id="ENOG502SBM3">
    <property type="taxonomic scope" value="Eukaryota"/>
</dbReference>
<reference evidence="3" key="1">
    <citation type="submission" date="2006-10" db="EMBL/GenBank/DDBJ databases">
        <authorList>
            <person name="Amadeo P."/>
            <person name="Zhao Q."/>
            <person name="Wortman J."/>
            <person name="Fraser-Liggett C."/>
            <person name="Carlton J."/>
        </authorList>
    </citation>
    <scope>NUCLEOTIDE SEQUENCE</scope>
    <source>
        <strain evidence="3">G3</strain>
    </source>
</reference>
<dbReference type="InterPro" id="IPR036770">
    <property type="entry name" value="Ankyrin_rpt-contain_sf"/>
</dbReference>
<dbReference type="InParanoid" id="A2FJL3"/>
<dbReference type="InterPro" id="IPR020683">
    <property type="entry name" value="DUF3447"/>
</dbReference>